<dbReference type="EMBL" id="FOSW01000009">
    <property type="protein sequence ID" value="SFL31947.1"/>
    <property type="molecule type" value="Genomic_DNA"/>
</dbReference>
<protein>
    <submittedName>
        <fullName evidence="3">Protein-disulfide isomerase</fullName>
    </submittedName>
</protein>
<dbReference type="InParanoid" id="A0A1I4GRE8"/>
<name>A0A1I4GRE8_9ACTN</name>
<evidence type="ECO:0000256" key="1">
    <source>
        <dbReference type="SAM" id="SignalP"/>
    </source>
</evidence>
<dbReference type="Gene3D" id="3.40.30.10">
    <property type="entry name" value="Glutaredoxin"/>
    <property type="match status" value="1"/>
</dbReference>
<sequence>MRLPIPISALLLLALARAAPGGSAPAAPPRVPAGSTPDGDGVVVSAGPVVVDAYIDFQCPFCRAFEMSSGDALRAMAADGLITLIYHPMDFLDQASTNHYSSRAASASGCASDAGGFSPYAQALFANQPPEGGPGLTDEELVELGLALGLSDPAFVQCVPAHAYVPWADYVTQRALARGVSGTPTTLVAGVPVPANAGAIAAAVAAVVR</sequence>
<dbReference type="InterPro" id="IPR013766">
    <property type="entry name" value="Thioredoxin_domain"/>
</dbReference>
<keyword evidence="3" id="KW-0413">Isomerase</keyword>
<dbReference type="GO" id="GO:0016853">
    <property type="term" value="F:isomerase activity"/>
    <property type="evidence" value="ECO:0007669"/>
    <property type="project" value="UniProtKB-KW"/>
</dbReference>
<dbReference type="SUPFAM" id="SSF52833">
    <property type="entry name" value="Thioredoxin-like"/>
    <property type="match status" value="1"/>
</dbReference>
<organism evidence="3 4">
    <name type="scientific">Geodermatophilus ruber</name>
    <dbReference type="NCBI Taxonomy" id="504800"/>
    <lineage>
        <taxon>Bacteria</taxon>
        <taxon>Bacillati</taxon>
        <taxon>Actinomycetota</taxon>
        <taxon>Actinomycetes</taxon>
        <taxon>Geodermatophilales</taxon>
        <taxon>Geodermatophilaceae</taxon>
        <taxon>Geodermatophilus</taxon>
    </lineage>
</organism>
<dbReference type="InterPro" id="IPR012336">
    <property type="entry name" value="Thioredoxin-like_fold"/>
</dbReference>
<evidence type="ECO:0000313" key="4">
    <source>
        <dbReference type="Proteomes" id="UP000199152"/>
    </source>
</evidence>
<keyword evidence="4" id="KW-1185">Reference proteome</keyword>
<dbReference type="PROSITE" id="PS51352">
    <property type="entry name" value="THIOREDOXIN_2"/>
    <property type="match status" value="1"/>
</dbReference>
<evidence type="ECO:0000313" key="3">
    <source>
        <dbReference type="EMBL" id="SFL31947.1"/>
    </source>
</evidence>
<reference evidence="3 4" key="1">
    <citation type="submission" date="2016-10" db="EMBL/GenBank/DDBJ databases">
        <authorList>
            <person name="de Groot N.N."/>
        </authorList>
    </citation>
    <scope>NUCLEOTIDE SEQUENCE [LARGE SCALE GENOMIC DNA]</scope>
    <source>
        <strain evidence="3 4">DSM 45317</strain>
    </source>
</reference>
<gene>
    <name evidence="3" type="ORF">SAMN04488085_109117</name>
</gene>
<dbReference type="Proteomes" id="UP000199152">
    <property type="component" value="Unassembled WGS sequence"/>
</dbReference>
<feature type="domain" description="Thioredoxin" evidence="2">
    <location>
        <begin position="13"/>
        <end position="209"/>
    </location>
</feature>
<dbReference type="InterPro" id="IPR036249">
    <property type="entry name" value="Thioredoxin-like_sf"/>
</dbReference>
<feature type="signal peptide" evidence="1">
    <location>
        <begin position="1"/>
        <end position="18"/>
    </location>
</feature>
<dbReference type="Pfam" id="PF13462">
    <property type="entry name" value="Thioredoxin_4"/>
    <property type="match status" value="1"/>
</dbReference>
<evidence type="ECO:0000259" key="2">
    <source>
        <dbReference type="PROSITE" id="PS51352"/>
    </source>
</evidence>
<dbReference type="AlphaFoldDB" id="A0A1I4GRE8"/>
<keyword evidence="1" id="KW-0732">Signal</keyword>
<dbReference type="CDD" id="cd02972">
    <property type="entry name" value="DsbA_family"/>
    <property type="match status" value="1"/>
</dbReference>
<dbReference type="RefSeq" id="WP_218146277.1">
    <property type="nucleotide sequence ID" value="NZ_FOSW01000009.1"/>
</dbReference>
<feature type="chain" id="PRO_5039075851" evidence="1">
    <location>
        <begin position="19"/>
        <end position="209"/>
    </location>
</feature>
<dbReference type="STRING" id="504800.SAMN04488085_109117"/>
<accession>A0A1I4GRE8</accession>
<proteinExistence type="predicted"/>